<evidence type="ECO:0000313" key="3">
    <source>
        <dbReference type="Proteomes" id="UP000239814"/>
    </source>
</evidence>
<reference evidence="2 3" key="1">
    <citation type="submission" date="2018-03" db="EMBL/GenBank/DDBJ databases">
        <title>Characteristics and genome of n-alkane degrading marine bacteria Gordonia iterans isolated from crude oil contaminated in Tae-an, South Korea.</title>
        <authorList>
            <person name="Lee S.-S."/>
            <person name="Kim H."/>
        </authorList>
    </citation>
    <scope>NUCLEOTIDE SEQUENCE [LARGE SCALE GENOMIC DNA]</scope>
    <source>
        <strain evidence="2 3">Co17</strain>
    </source>
</reference>
<dbReference type="OrthoDB" id="63519at2"/>
<dbReference type="Proteomes" id="UP000239814">
    <property type="component" value="Chromosome"/>
</dbReference>
<protein>
    <submittedName>
        <fullName evidence="2">Alpha/beta hydrolase</fullName>
    </submittedName>
</protein>
<dbReference type="PANTHER" id="PTHR43194:SF2">
    <property type="entry name" value="PEROXISOMAL MEMBRANE PROTEIN LPX1"/>
    <property type="match status" value="1"/>
</dbReference>
<accession>A0A2S0KD28</accession>
<keyword evidence="2" id="KW-0378">Hydrolase</keyword>
<dbReference type="InterPro" id="IPR000073">
    <property type="entry name" value="AB_hydrolase_1"/>
</dbReference>
<evidence type="ECO:0000313" key="2">
    <source>
        <dbReference type="EMBL" id="AVL99582.1"/>
    </source>
</evidence>
<gene>
    <name evidence="2" type="ORF">C6V83_04095</name>
</gene>
<dbReference type="InterPro" id="IPR050228">
    <property type="entry name" value="Carboxylesterase_BioH"/>
</dbReference>
<keyword evidence="3" id="KW-1185">Reference proteome</keyword>
<evidence type="ECO:0000259" key="1">
    <source>
        <dbReference type="Pfam" id="PF12697"/>
    </source>
</evidence>
<dbReference type="AlphaFoldDB" id="A0A2S0KD28"/>
<dbReference type="SUPFAM" id="SSF53474">
    <property type="entry name" value="alpha/beta-Hydrolases"/>
    <property type="match status" value="1"/>
</dbReference>
<organism evidence="2 3">
    <name type="scientific">Gordonia iterans</name>
    <dbReference type="NCBI Taxonomy" id="1004901"/>
    <lineage>
        <taxon>Bacteria</taxon>
        <taxon>Bacillati</taxon>
        <taxon>Actinomycetota</taxon>
        <taxon>Actinomycetes</taxon>
        <taxon>Mycobacteriales</taxon>
        <taxon>Gordoniaceae</taxon>
        <taxon>Gordonia</taxon>
    </lineage>
</organism>
<dbReference type="Gene3D" id="3.40.50.1820">
    <property type="entry name" value="alpha/beta hydrolase"/>
    <property type="match status" value="1"/>
</dbReference>
<dbReference type="EMBL" id="CP027433">
    <property type="protein sequence ID" value="AVL99582.1"/>
    <property type="molecule type" value="Genomic_DNA"/>
</dbReference>
<sequence>MNRIDLHNSHAVNPTCAGARRPEAKVGAVGSTAGLLDHGGDDDGFGAIVLLHGLMGRGRTWRRQIPWLRDYGRVFTFDAAFHQGADRVGDPAAADLATERFVGDVAEILTWIDRGPAVLIGHSMGGLHAWCTAAEFPELVSALVVEDMAPDFRGRTTGTWQPWFASWPDRFADLGEAVAHFGPVAGRYFYEAFDDGRLHGSIPVWAALAEEWGGRDFWTQWDAVQAPSLLLEAEFSVTPPDQMERMAQRNRHATYLRVAGAGHLVHDDAPEVFRGAVEAFLSMQTGRAG</sequence>
<feature type="domain" description="AB hydrolase-1" evidence="1">
    <location>
        <begin position="48"/>
        <end position="273"/>
    </location>
</feature>
<name>A0A2S0KD28_9ACTN</name>
<dbReference type="InterPro" id="IPR029058">
    <property type="entry name" value="AB_hydrolase_fold"/>
</dbReference>
<dbReference type="GO" id="GO:0016787">
    <property type="term" value="F:hydrolase activity"/>
    <property type="evidence" value="ECO:0007669"/>
    <property type="project" value="UniProtKB-KW"/>
</dbReference>
<dbReference type="KEGG" id="git:C6V83_04095"/>
<dbReference type="PANTHER" id="PTHR43194">
    <property type="entry name" value="HYDROLASE ALPHA/BETA FOLD FAMILY"/>
    <property type="match status" value="1"/>
</dbReference>
<dbReference type="Pfam" id="PF12697">
    <property type="entry name" value="Abhydrolase_6"/>
    <property type="match status" value="1"/>
</dbReference>
<proteinExistence type="predicted"/>